<keyword evidence="1" id="KW-0238">DNA-binding</keyword>
<reference evidence="3" key="1">
    <citation type="submission" date="2018-12" db="EMBL/GenBank/DDBJ databases">
        <authorList>
            <person name="Sun L."/>
            <person name="Chen Z."/>
        </authorList>
    </citation>
    <scope>NUCLEOTIDE SEQUENCE [LARGE SCALE GENOMIC DNA]</scope>
    <source>
        <strain evidence="3">3-2-2</strain>
    </source>
</reference>
<dbReference type="PANTHER" id="PTHR46797">
    <property type="entry name" value="HTH-TYPE TRANSCRIPTIONAL REGULATOR"/>
    <property type="match status" value="1"/>
</dbReference>
<dbReference type="OrthoDB" id="9814553at2"/>
<dbReference type="PROSITE" id="PS50943">
    <property type="entry name" value="HTH_CROC1"/>
    <property type="match status" value="1"/>
</dbReference>
<dbReference type="Proteomes" id="UP000287156">
    <property type="component" value="Unassembled WGS sequence"/>
</dbReference>
<accession>A0A429Y484</accession>
<dbReference type="GO" id="GO:0005829">
    <property type="term" value="C:cytosol"/>
    <property type="evidence" value="ECO:0007669"/>
    <property type="project" value="TreeGrafter"/>
</dbReference>
<dbReference type="CDD" id="cd00093">
    <property type="entry name" value="HTH_XRE"/>
    <property type="match status" value="1"/>
</dbReference>
<gene>
    <name evidence="3" type="ORF">D4T97_005420</name>
</gene>
<evidence type="ECO:0000313" key="3">
    <source>
        <dbReference type="EMBL" id="RST76220.1"/>
    </source>
</evidence>
<dbReference type="GO" id="GO:0003677">
    <property type="term" value="F:DNA binding"/>
    <property type="evidence" value="ECO:0007669"/>
    <property type="project" value="UniProtKB-KW"/>
</dbReference>
<dbReference type="GO" id="GO:0003700">
    <property type="term" value="F:DNA-binding transcription factor activity"/>
    <property type="evidence" value="ECO:0007669"/>
    <property type="project" value="TreeGrafter"/>
</dbReference>
<dbReference type="InterPro" id="IPR050807">
    <property type="entry name" value="TransReg_Diox_bact_type"/>
</dbReference>
<protein>
    <submittedName>
        <fullName evidence="3">XRE family transcriptional regulator</fullName>
    </submittedName>
</protein>
<dbReference type="SMART" id="SM00530">
    <property type="entry name" value="HTH_XRE"/>
    <property type="match status" value="1"/>
</dbReference>
<dbReference type="InterPro" id="IPR001387">
    <property type="entry name" value="Cro/C1-type_HTH"/>
</dbReference>
<organism evidence="3 4">
    <name type="scientific">Siminovitchia acidinfaciens</name>
    <dbReference type="NCBI Taxonomy" id="2321395"/>
    <lineage>
        <taxon>Bacteria</taxon>
        <taxon>Bacillati</taxon>
        <taxon>Bacillota</taxon>
        <taxon>Bacilli</taxon>
        <taxon>Bacillales</taxon>
        <taxon>Bacillaceae</taxon>
        <taxon>Siminovitchia</taxon>
    </lineage>
</organism>
<evidence type="ECO:0000256" key="1">
    <source>
        <dbReference type="ARBA" id="ARBA00023125"/>
    </source>
</evidence>
<keyword evidence="4" id="KW-1185">Reference proteome</keyword>
<comment type="caution">
    <text evidence="3">The sequence shown here is derived from an EMBL/GenBank/DDBJ whole genome shotgun (WGS) entry which is preliminary data.</text>
</comment>
<dbReference type="SUPFAM" id="SSF47413">
    <property type="entry name" value="lambda repressor-like DNA-binding domains"/>
    <property type="match status" value="1"/>
</dbReference>
<dbReference type="PANTHER" id="PTHR46797:SF24">
    <property type="entry name" value="DNA-BINDING PHAGE PROTEIN"/>
    <property type="match status" value="1"/>
</dbReference>
<evidence type="ECO:0000313" key="4">
    <source>
        <dbReference type="Proteomes" id="UP000287156"/>
    </source>
</evidence>
<dbReference type="Gene3D" id="1.10.260.40">
    <property type="entry name" value="lambda repressor-like DNA-binding domains"/>
    <property type="match status" value="1"/>
</dbReference>
<dbReference type="InterPro" id="IPR010982">
    <property type="entry name" value="Lambda_DNA-bd_dom_sf"/>
</dbReference>
<dbReference type="RefSeq" id="WP_126048503.1">
    <property type="nucleotide sequence ID" value="NZ_QYTV02000002.1"/>
</dbReference>
<feature type="domain" description="HTH cro/C1-type" evidence="2">
    <location>
        <begin position="12"/>
        <end position="66"/>
    </location>
</feature>
<evidence type="ECO:0000259" key="2">
    <source>
        <dbReference type="PROSITE" id="PS50943"/>
    </source>
</evidence>
<sequence>MSDFLKLVGNNIRLIRKQRGLTQEELAEIADLQYSYIGGVERGERNISLLTLEKIVTSLNISPSEIFNFKDIDIVNINSINEVLEIHINLLRERKIEEIKSVHKISKEVLSLIDIQEKL</sequence>
<dbReference type="Pfam" id="PF01381">
    <property type="entry name" value="HTH_3"/>
    <property type="match status" value="1"/>
</dbReference>
<name>A0A429Y484_9BACI</name>
<dbReference type="AlphaFoldDB" id="A0A429Y484"/>
<dbReference type="EMBL" id="QYTV02000002">
    <property type="protein sequence ID" value="RST76220.1"/>
    <property type="molecule type" value="Genomic_DNA"/>
</dbReference>
<proteinExistence type="predicted"/>